<feature type="signal peptide" evidence="2">
    <location>
        <begin position="1"/>
        <end position="25"/>
    </location>
</feature>
<keyword evidence="2" id="KW-0732">Signal</keyword>
<organism evidence="3 4">
    <name type="scientific">Rhizobium oryziradicis</name>
    <dbReference type="NCBI Taxonomy" id="1867956"/>
    <lineage>
        <taxon>Bacteria</taxon>
        <taxon>Pseudomonadati</taxon>
        <taxon>Pseudomonadota</taxon>
        <taxon>Alphaproteobacteria</taxon>
        <taxon>Hyphomicrobiales</taxon>
        <taxon>Rhizobiaceae</taxon>
        <taxon>Rhizobium/Agrobacterium group</taxon>
        <taxon>Rhizobium</taxon>
    </lineage>
</organism>
<feature type="region of interest" description="Disordered" evidence="1">
    <location>
        <begin position="58"/>
        <end position="108"/>
    </location>
</feature>
<evidence type="ECO:0000313" key="3">
    <source>
        <dbReference type="EMBL" id="OLP44708.1"/>
    </source>
</evidence>
<dbReference type="Proteomes" id="UP000186894">
    <property type="component" value="Unassembled WGS sequence"/>
</dbReference>
<proteinExistence type="predicted"/>
<protein>
    <recommendedName>
        <fullName evidence="5">SHOCT domain-containing protein</fullName>
    </recommendedName>
</protein>
<evidence type="ECO:0000256" key="1">
    <source>
        <dbReference type="SAM" id="MobiDB-lite"/>
    </source>
</evidence>
<reference evidence="3 4" key="1">
    <citation type="submission" date="2016-09" db="EMBL/GenBank/DDBJ databases">
        <title>Rhizobium oryziradicis sp. nov., isolated from the root of rice.</title>
        <authorList>
            <person name="Zhao J."/>
            <person name="Zhang X."/>
        </authorList>
    </citation>
    <scope>NUCLEOTIDE SEQUENCE [LARGE SCALE GENOMIC DNA]</scope>
    <source>
        <strain evidence="3 4">N19</strain>
    </source>
</reference>
<dbReference type="AlphaFoldDB" id="A0A1Q8ZRU0"/>
<keyword evidence="4" id="KW-1185">Reference proteome</keyword>
<dbReference type="EMBL" id="MKIM01000027">
    <property type="protein sequence ID" value="OLP44708.1"/>
    <property type="molecule type" value="Genomic_DNA"/>
</dbReference>
<name>A0A1Q8ZRU0_9HYPH</name>
<dbReference type="RefSeq" id="WP_075640219.1">
    <property type="nucleotide sequence ID" value="NZ_MKIM01000027.1"/>
</dbReference>
<comment type="caution">
    <text evidence="3">The sequence shown here is derived from an EMBL/GenBank/DDBJ whole genome shotgun (WGS) entry which is preliminary data.</text>
</comment>
<gene>
    <name evidence="3" type="ORF">BJF95_09465</name>
</gene>
<evidence type="ECO:0000256" key="2">
    <source>
        <dbReference type="SAM" id="SignalP"/>
    </source>
</evidence>
<evidence type="ECO:0008006" key="5">
    <source>
        <dbReference type="Google" id="ProtNLM"/>
    </source>
</evidence>
<accession>A0A1Q8ZRU0</accession>
<dbReference type="OrthoDB" id="8420575at2"/>
<evidence type="ECO:0000313" key="4">
    <source>
        <dbReference type="Proteomes" id="UP000186894"/>
    </source>
</evidence>
<sequence>MTAIVSGAAYRRICAKMCANVLVVAAVVTVAGCAASNTTNVKPATMTAPKSVIVTGQAEPADNYKTPDGYPDLSRPLTAANKQMSNDDAQKQEDTLSSLAAKRKKGQISEAEYNKRVEEFRKLGQTQ</sequence>
<feature type="chain" id="PRO_5012932095" description="SHOCT domain-containing protein" evidence="2">
    <location>
        <begin position="26"/>
        <end position="127"/>
    </location>
</feature>